<dbReference type="Proteomes" id="UP001150907">
    <property type="component" value="Unassembled WGS sequence"/>
</dbReference>
<feature type="region of interest" description="Disordered" evidence="8">
    <location>
        <begin position="65"/>
        <end position="97"/>
    </location>
</feature>
<feature type="region of interest" description="Disordered" evidence="8">
    <location>
        <begin position="291"/>
        <end position="321"/>
    </location>
</feature>
<evidence type="ECO:0000313" key="11">
    <source>
        <dbReference type="Proteomes" id="UP001150907"/>
    </source>
</evidence>
<dbReference type="SMART" id="SM00066">
    <property type="entry name" value="GAL4"/>
    <property type="match status" value="1"/>
</dbReference>
<dbReference type="InterPro" id="IPR056751">
    <property type="entry name" value="PAS_13"/>
</dbReference>
<keyword evidence="6" id="KW-0804">Transcription</keyword>
<evidence type="ECO:0000256" key="2">
    <source>
        <dbReference type="ARBA" id="ARBA00022723"/>
    </source>
</evidence>
<dbReference type="InterPro" id="IPR001138">
    <property type="entry name" value="Zn2Cys6_DnaBD"/>
</dbReference>
<dbReference type="GO" id="GO:0000981">
    <property type="term" value="F:DNA-binding transcription factor activity, RNA polymerase II-specific"/>
    <property type="evidence" value="ECO:0007669"/>
    <property type="project" value="InterPro"/>
</dbReference>
<comment type="caution">
    <text evidence="10">The sequence shown here is derived from an EMBL/GenBank/DDBJ whole genome shotgun (WGS) entry which is preliminary data.</text>
</comment>
<dbReference type="SUPFAM" id="SSF57701">
    <property type="entry name" value="Zn2/Cys6 DNA-binding domain"/>
    <property type="match status" value="1"/>
</dbReference>
<feature type="compositionally biased region" description="Low complexity" evidence="8">
    <location>
        <begin position="297"/>
        <end position="314"/>
    </location>
</feature>
<sequence>MSEGPSASGVGVGVEPAGPSKGTGTGRPKRQKVSKACVFCQRSHMSCDDKRPCQRCVKRNISHLCRDKDPADGGASATNGDARAGVSVSGNEGGSRLGRRDAEIVPIAPAAAGSEAVSSFPSTALSVSAGAEHSSSAAPLHADRSGRPSGIGNLSPAQPLPGPLSLPSLSASSSKLGQVSVQAGGASDRAHQRSSASAGRGFGGTMFDTNSLLFFGNDVASNEYSALNEFLETLQRGMRHTDRTDPDFRRSDPPSGSPSGPPSSYAMGSPLLEQSGQATQAPNSVSQLQPFAHASQGARSSMAASGPRASASGADGQERTQSLPTISQLMTSSSGEGVTQTERFLLTAADPNDGTSEDKLRQIINAKFDAGILKPYNYVNGYTRMQRFMEVNVSSPNIIRILEVLNTFRPTFRSIAQSLTDLDLLLVEEGFERLLLDYDNVFNSFGVPACLWRRTGEIYKANREFADLVGVPLSYFHEGRVCIYELMPENSTVNYWEKYGEIAFDATQKAVLTSCVLQTAASIRSMVHADAALAHAGSRHLSAPLKPATAVDASQPSPSQPSRPVRCCFSFTLRRDKYKIPLAIVGNFMPIQQQP</sequence>
<keyword evidence="4" id="KW-0805">Transcription regulation</keyword>
<dbReference type="EMBL" id="JANBQF010000068">
    <property type="protein sequence ID" value="KAJ2006238.1"/>
    <property type="molecule type" value="Genomic_DNA"/>
</dbReference>
<feature type="compositionally biased region" description="Low complexity" evidence="8">
    <location>
        <begin position="165"/>
        <end position="181"/>
    </location>
</feature>
<feature type="compositionally biased region" description="Basic and acidic residues" evidence="8">
    <location>
        <begin position="239"/>
        <end position="252"/>
    </location>
</feature>
<dbReference type="GO" id="GO:0008270">
    <property type="term" value="F:zinc ion binding"/>
    <property type="evidence" value="ECO:0007669"/>
    <property type="project" value="InterPro"/>
</dbReference>
<feature type="region of interest" description="Disordered" evidence="8">
    <location>
        <begin position="1"/>
        <end position="32"/>
    </location>
</feature>
<evidence type="ECO:0000259" key="9">
    <source>
        <dbReference type="PROSITE" id="PS50048"/>
    </source>
</evidence>
<evidence type="ECO:0000313" key="10">
    <source>
        <dbReference type="EMBL" id="KAJ2006238.1"/>
    </source>
</evidence>
<dbReference type="PANTHER" id="PTHR31986">
    <property type="entry name" value="REGULATOR OF DRUG SENSITIVITY 2"/>
    <property type="match status" value="1"/>
</dbReference>
<feature type="region of interest" description="Disordered" evidence="8">
    <location>
        <begin position="239"/>
        <end position="270"/>
    </location>
</feature>
<evidence type="ECO:0000256" key="3">
    <source>
        <dbReference type="ARBA" id="ARBA00022833"/>
    </source>
</evidence>
<dbReference type="InterPro" id="IPR036864">
    <property type="entry name" value="Zn2-C6_fun-type_DNA-bd_sf"/>
</dbReference>
<evidence type="ECO:0000256" key="6">
    <source>
        <dbReference type="ARBA" id="ARBA00023163"/>
    </source>
</evidence>
<dbReference type="CDD" id="cd00067">
    <property type="entry name" value="GAL4"/>
    <property type="match status" value="1"/>
</dbReference>
<keyword evidence="3" id="KW-0862">Zinc</keyword>
<keyword evidence="2" id="KW-0479">Metal-binding</keyword>
<evidence type="ECO:0000256" key="8">
    <source>
        <dbReference type="SAM" id="MobiDB-lite"/>
    </source>
</evidence>
<gene>
    <name evidence="10" type="primary">RDS2</name>
    <name evidence="10" type="ORF">H4R26_001497</name>
</gene>
<keyword evidence="5" id="KW-0238">DNA-binding</keyword>
<dbReference type="Gene3D" id="4.10.240.10">
    <property type="entry name" value="Zn(2)-C6 fungal-type DNA-binding domain"/>
    <property type="match status" value="1"/>
</dbReference>
<evidence type="ECO:0000256" key="4">
    <source>
        <dbReference type="ARBA" id="ARBA00023015"/>
    </source>
</evidence>
<evidence type="ECO:0000256" key="5">
    <source>
        <dbReference type="ARBA" id="ARBA00023125"/>
    </source>
</evidence>
<feature type="region of interest" description="Disordered" evidence="8">
    <location>
        <begin position="134"/>
        <end position="202"/>
    </location>
</feature>
<dbReference type="PROSITE" id="PS50048">
    <property type="entry name" value="ZN2_CY6_FUNGAL_2"/>
    <property type="match status" value="1"/>
</dbReference>
<name>A0A9W8BM42_9FUNG</name>
<dbReference type="Pfam" id="PF24990">
    <property type="entry name" value="PAS_13"/>
    <property type="match status" value="1"/>
</dbReference>
<keyword evidence="11" id="KW-1185">Reference proteome</keyword>
<accession>A0A9W8BM42</accession>
<comment type="subcellular location">
    <subcellularLocation>
        <location evidence="1">Nucleus</location>
    </subcellularLocation>
</comment>
<reference evidence="10" key="1">
    <citation type="submission" date="2022-07" db="EMBL/GenBank/DDBJ databases">
        <title>Phylogenomic reconstructions and comparative analyses of Kickxellomycotina fungi.</title>
        <authorList>
            <person name="Reynolds N.K."/>
            <person name="Stajich J.E."/>
            <person name="Barry K."/>
            <person name="Grigoriev I.V."/>
            <person name="Crous P."/>
            <person name="Smith M.E."/>
        </authorList>
    </citation>
    <scope>NUCLEOTIDE SEQUENCE</scope>
    <source>
        <strain evidence="10">IMI 214461</strain>
    </source>
</reference>
<dbReference type="Pfam" id="PF00172">
    <property type="entry name" value="Zn_clus"/>
    <property type="match status" value="1"/>
</dbReference>
<evidence type="ECO:0000256" key="7">
    <source>
        <dbReference type="ARBA" id="ARBA00023242"/>
    </source>
</evidence>
<dbReference type="GO" id="GO:0005634">
    <property type="term" value="C:nucleus"/>
    <property type="evidence" value="ECO:0007669"/>
    <property type="project" value="UniProtKB-SubCell"/>
</dbReference>
<dbReference type="OrthoDB" id="65716at2759"/>
<dbReference type="GO" id="GO:0000977">
    <property type="term" value="F:RNA polymerase II transcription regulatory region sequence-specific DNA binding"/>
    <property type="evidence" value="ECO:0007669"/>
    <property type="project" value="TreeGrafter"/>
</dbReference>
<keyword evidence="7" id="KW-0539">Nucleus</keyword>
<evidence type="ECO:0000256" key="1">
    <source>
        <dbReference type="ARBA" id="ARBA00004123"/>
    </source>
</evidence>
<organism evidence="10 11">
    <name type="scientific">Coemansia thaxteri</name>
    <dbReference type="NCBI Taxonomy" id="2663907"/>
    <lineage>
        <taxon>Eukaryota</taxon>
        <taxon>Fungi</taxon>
        <taxon>Fungi incertae sedis</taxon>
        <taxon>Zoopagomycota</taxon>
        <taxon>Kickxellomycotina</taxon>
        <taxon>Kickxellomycetes</taxon>
        <taxon>Kickxellales</taxon>
        <taxon>Kickxellaceae</taxon>
        <taxon>Coemansia</taxon>
    </lineage>
</organism>
<dbReference type="InterPro" id="IPR053045">
    <property type="entry name" value="Zinc_cluster_trans_reg"/>
</dbReference>
<dbReference type="AlphaFoldDB" id="A0A9W8BM42"/>
<protein>
    <submittedName>
        <fullName evidence="10">Transcription factor</fullName>
    </submittedName>
</protein>
<dbReference type="PANTHER" id="PTHR31986:SF7">
    <property type="entry name" value="REGULATOR OF DRUG SENSITIVITY 2"/>
    <property type="match status" value="1"/>
</dbReference>
<feature type="domain" description="Zn(2)-C6 fungal-type" evidence="9">
    <location>
        <begin position="36"/>
        <end position="67"/>
    </location>
</feature>
<proteinExistence type="predicted"/>